<reference evidence="6 7" key="1">
    <citation type="submission" date="2022-04" db="EMBL/GenBank/DDBJ databases">
        <title>Genome sequence of C. roseum typestrain.</title>
        <authorList>
            <person name="Poehlein A."/>
            <person name="Schoch T."/>
            <person name="Duerre P."/>
            <person name="Daniel R."/>
        </authorList>
    </citation>
    <scope>NUCLEOTIDE SEQUENCE [LARGE SCALE GENOMIC DNA]</scope>
    <source>
        <strain evidence="6 7">DSM 7320</strain>
    </source>
</reference>
<keyword evidence="4 5" id="KW-0472">Membrane</keyword>
<feature type="transmembrane region" description="Helical" evidence="5">
    <location>
        <begin position="95"/>
        <end position="117"/>
    </location>
</feature>
<evidence type="ECO:0000256" key="4">
    <source>
        <dbReference type="ARBA" id="ARBA00023136"/>
    </source>
</evidence>
<keyword evidence="7" id="KW-1185">Reference proteome</keyword>
<dbReference type="Pfam" id="PF01061">
    <property type="entry name" value="ABC2_membrane"/>
    <property type="match status" value="1"/>
</dbReference>
<dbReference type="PIRSF" id="PIRSF006648">
    <property type="entry name" value="DrrB"/>
    <property type="match status" value="1"/>
</dbReference>
<dbReference type="GO" id="GO:0140359">
    <property type="term" value="F:ABC-type transporter activity"/>
    <property type="evidence" value="ECO:0007669"/>
    <property type="project" value="InterPro"/>
</dbReference>
<feature type="transmembrane region" description="Helical" evidence="5">
    <location>
        <begin position="132"/>
        <end position="153"/>
    </location>
</feature>
<gene>
    <name evidence="6" type="ORF">CROST_000120</name>
</gene>
<dbReference type="InterPro" id="IPR052902">
    <property type="entry name" value="ABC-2_transporter"/>
</dbReference>
<dbReference type="InterPro" id="IPR013525">
    <property type="entry name" value="ABC2_TM"/>
</dbReference>
<dbReference type="PANTHER" id="PTHR43027">
    <property type="entry name" value="DOXORUBICIN RESISTANCE ABC TRANSPORTER PERMEASE PROTEIN DRRC-RELATED"/>
    <property type="match status" value="1"/>
</dbReference>
<dbReference type="InterPro" id="IPR047817">
    <property type="entry name" value="ABC2_TM_bact-type"/>
</dbReference>
<organism evidence="6 7">
    <name type="scientific">Clostridium felsineum</name>
    <dbReference type="NCBI Taxonomy" id="36839"/>
    <lineage>
        <taxon>Bacteria</taxon>
        <taxon>Bacillati</taxon>
        <taxon>Bacillota</taxon>
        <taxon>Clostridia</taxon>
        <taxon>Eubacteriales</taxon>
        <taxon>Clostridiaceae</taxon>
        <taxon>Clostridium</taxon>
    </lineage>
</organism>
<keyword evidence="5" id="KW-0813">Transport</keyword>
<feature type="transmembrane region" description="Helical" evidence="5">
    <location>
        <begin position="20"/>
        <end position="38"/>
    </location>
</feature>
<evidence type="ECO:0000256" key="2">
    <source>
        <dbReference type="ARBA" id="ARBA00022692"/>
    </source>
</evidence>
<dbReference type="PROSITE" id="PS51012">
    <property type="entry name" value="ABC_TM2"/>
    <property type="match status" value="1"/>
</dbReference>
<feature type="transmembrane region" description="Helical" evidence="5">
    <location>
        <begin position="217"/>
        <end position="240"/>
    </location>
</feature>
<keyword evidence="3 5" id="KW-1133">Transmembrane helix</keyword>
<sequence>MNLLKITKRDFINTAKNPTLLLCNTAFALLLIGIFGFITKSSYGSNVTSYDYYGITMIVYFIFMIPLTTSNTFMEKKIKPGNVRLIYSPTRTSNIFLSKILASFLFAILCYICLLILENSLLGINVGGNNFVYIILIVIFFTFALCCFGAFMCCVFKSEEAANKIMSPIITLFSIFGGMFFPVDSLGSAVKFLSYLSPAKWVTECIFKIIYDNNFSLFIPFIFACIVISLIFILLCKITFKPEEYI</sequence>
<evidence type="ECO:0000256" key="5">
    <source>
        <dbReference type="RuleBase" id="RU361157"/>
    </source>
</evidence>
<dbReference type="STRING" id="84029.CROST_22140"/>
<evidence type="ECO:0000313" key="6">
    <source>
        <dbReference type="EMBL" id="URZ09341.1"/>
    </source>
</evidence>
<name>A0A1S8LZJ4_9CLOT</name>
<accession>A0A1S8LZJ4</accession>
<protein>
    <recommendedName>
        <fullName evidence="5">Transport permease protein</fullName>
    </recommendedName>
</protein>
<keyword evidence="2 5" id="KW-0812">Transmembrane</keyword>
<evidence type="ECO:0000313" key="7">
    <source>
        <dbReference type="Proteomes" id="UP000190951"/>
    </source>
</evidence>
<dbReference type="RefSeq" id="WP_077834649.1">
    <property type="nucleotide sequence ID" value="NZ_CP096983.1"/>
</dbReference>
<dbReference type="AlphaFoldDB" id="A0A1S8LZJ4"/>
<dbReference type="EMBL" id="CP096983">
    <property type="protein sequence ID" value="URZ09341.1"/>
    <property type="molecule type" value="Genomic_DNA"/>
</dbReference>
<feature type="transmembrane region" description="Helical" evidence="5">
    <location>
        <begin position="165"/>
        <end position="183"/>
    </location>
</feature>
<dbReference type="InterPro" id="IPR000412">
    <property type="entry name" value="ABC_2_transport"/>
</dbReference>
<keyword evidence="5" id="KW-1003">Cell membrane</keyword>
<dbReference type="Proteomes" id="UP000190951">
    <property type="component" value="Chromosome"/>
</dbReference>
<feature type="transmembrane region" description="Helical" evidence="5">
    <location>
        <begin position="50"/>
        <end position="74"/>
    </location>
</feature>
<dbReference type="KEGG" id="crw:CROST_000120"/>
<dbReference type="PANTHER" id="PTHR43027:SF1">
    <property type="entry name" value="DOXORUBICIN RESISTANCE ABC TRANSPORTER PERMEASE PROTEIN DRRC-RELATED"/>
    <property type="match status" value="1"/>
</dbReference>
<comment type="subcellular location">
    <subcellularLocation>
        <location evidence="5">Cell membrane</location>
        <topology evidence="5">Multi-pass membrane protein</topology>
    </subcellularLocation>
    <subcellularLocation>
        <location evidence="1">Membrane</location>
        <topology evidence="1">Multi-pass membrane protein</topology>
    </subcellularLocation>
</comment>
<evidence type="ECO:0000256" key="1">
    <source>
        <dbReference type="ARBA" id="ARBA00004141"/>
    </source>
</evidence>
<comment type="similarity">
    <text evidence="5">Belongs to the ABC-2 integral membrane protein family.</text>
</comment>
<proteinExistence type="inferred from homology"/>
<evidence type="ECO:0000256" key="3">
    <source>
        <dbReference type="ARBA" id="ARBA00022989"/>
    </source>
</evidence>
<dbReference type="GO" id="GO:0043190">
    <property type="term" value="C:ATP-binding cassette (ABC) transporter complex"/>
    <property type="evidence" value="ECO:0007669"/>
    <property type="project" value="InterPro"/>
</dbReference>